<keyword evidence="3" id="KW-0732">Signal</keyword>
<evidence type="ECO:0000313" key="13">
    <source>
        <dbReference type="Proteomes" id="UP000264800"/>
    </source>
</evidence>
<protein>
    <submittedName>
        <fullName evidence="12">OX-2 membrane glycoprotein-like</fullName>
    </submittedName>
</protein>
<comment type="subcellular location">
    <subcellularLocation>
        <location evidence="1">Membrane</location>
        <topology evidence="1">Single-pass membrane protein</topology>
    </subcellularLocation>
</comment>
<dbReference type="PANTHER" id="PTHR46841:SF7">
    <property type="entry name" value="IG-LIKE DOMAIN-CONTAINING PROTEIN"/>
    <property type="match status" value="1"/>
</dbReference>
<dbReference type="InterPro" id="IPR036179">
    <property type="entry name" value="Ig-like_dom_sf"/>
</dbReference>
<reference evidence="12" key="2">
    <citation type="submission" date="2025-09" db="UniProtKB">
        <authorList>
            <consortium name="Ensembl"/>
        </authorList>
    </citation>
    <scope>IDENTIFICATION</scope>
</reference>
<dbReference type="PANTHER" id="PTHR46841">
    <property type="entry name" value="OX-2 MEMBRANE GLYCOPROTEIN"/>
    <property type="match status" value="1"/>
</dbReference>
<evidence type="ECO:0000256" key="1">
    <source>
        <dbReference type="ARBA" id="ARBA00004167"/>
    </source>
</evidence>
<dbReference type="InterPro" id="IPR013106">
    <property type="entry name" value="Ig_V-set"/>
</dbReference>
<dbReference type="InterPro" id="IPR007110">
    <property type="entry name" value="Ig-like_dom"/>
</dbReference>
<feature type="compositionally biased region" description="Polar residues" evidence="9">
    <location>
        <begin position="340"/>
        <end position="361"/>
    </location>
</feature>
<keyword evidence="6" id="KW-1015">Disulfide bond</keyword>
<dbReference type="InterPro" id="IPR047164">
    <property type="entry name" value="OX2G-like"/>
</dbReference>
<proteinExistence type="predicted"/>
<feature type="region of interest" description="Disordered" evidence="9">
    <location>
        <begin position="263"/>
        <end position="291"/>
    </location>
</feature>
<evidence type="ECO:0000256" key="10">
    <source>
        <dbReference type="SAM" id="Phobius"/>
    </source>
</evidence>
<keyword evidence="7" id="KW-0325">Glycoprotein</keyword>
<dbReference type="GO" id="GO:0098632">
    <property type="term" value="F:cell-cell adhesion mediator activity"/>
    <property type="evidence" value="ECO:0007669"/>
    <property type="project" value="InterPro"/>
</dbReference>
<dbReference type="GO" id="GO:0150079">
    <property type="term" value="P:negative regulation of neuroinflammatory response"/>
    <property type="evidence" value="ECO:0007669"/>
    <property type="project" value="TreeGrafter"/>
</dbReference>
<dbReference type="GO" id="GO:0016020">
    <property type="term" value="C:membrane"/>
    <property type="evidence" value="ECO:0007669"/>
    <property type="project" value="UniProtKB-SubCell"/>
</dbReference>
<dbReference type="InterPro" id="IPR003599">
    <property type="entry name" value="Ig_sub"/>
</dbReference>
<evidence type="ECO:0000256" key="2">
    <source>
        <dbReference type="ARBA" id="ARBA00022692"/>
    </source>
</evidence>
<dbReference type="AlphaFoldDB" id="A0A3Q3AN34"/>
<dbReference type="GO" id="GO:0043025">
    <property type="term" value="C:neuronal cell body"/>
    <property type="evidence" value="ECO:0007669"/>
    <property type="project" value="TreeGrafter"/>
</dbReference>
<dbReference type="Pfam" id="PF07686">
    <property type="entry name" value="V-set"/>
    <property type="match status" value="1"/>
</dbReference>
<feature type="domain" description="Ig-like" evidence="11">
    <location>
        <begin position="43"/>
        <end position="162"/>
    </location>
</feature>
<evidence type="ECO:0000313" key="12">
    <source>
        <dbReference type="Ensembl" id="ENSKMAP00000017771.1"/>
    </source>
</evidence>
<dbReference type="GO" id="GO:0030424">
    <property type="term" value="C:axon"/>
    <property type="evidence" value="ECO:0007669"/>
    <property type="project" value="TreeGrafter"/>
</dbReference>
<keyword evidence="4 10" id="KW-1133">Transmembrane helix</keyword>
<feature type="region of interest" description="Disordered" evidence="9">
    <location>
        <begin position="1"/>
        <end position="28"/>
    </location>
</feature>
<dbReference type="SUPFAM" id="SSF48726">
    <property type="entry name" value="Immunoglobulin"/>
    <property type="match status" value="2"/>
</dbReference>
<evidence type="ECO:0000256" key="4">
    <source>
        <dbReference type="ARBA" id="ARBA00022989"/>
    </source>
</evidence>
<evidence type="ECO:0000256" key="8">
    <source>
        <dbReference type="ARBA" id="ARBA00023319"/>
    </source>
</evidence>
<dbReference type="SMART" id="SM00409">
    <property type="entry name" value="IG"/>
    <property type="match status" value="1"/>
</dbReference>
<feature type="transmembrane region" description="Helical" evidence="10">
    <location>
        <begin position="299"/>
        <end position="323"/>
    </location>
</feature>
<sequence length="361" mass="40078">MCVPDIQGAHKQRAHGDETPQRPLTSKKNLAPLPANVFFRLFPHISTMSLVVQTRFLHYLFACGGFLRGVTAVIQTQPKVLAAAGEDVHLSCQLLETKDVHQVTWQKIFKDKKENVGSYDKYFGETVNPGFEGKVEFKQVGLQNTSIVIRNVSEQDEGCYYCLFNADPEGALKGETCLHVYELHGPVLHVREPDSPEESVVSCSATGRPAPTVTLTVTQQHLHFSQHNTVRVTNTNNTVTVTTTAVLSGLHDDSTQVGCAARVDSGPQMEVMKRISESKQTSDDDMEEKSKLDQDHNRLFISGPVCLVGFLVFICVAAVIIVWRRKSTPDSHTEMDETPETPTRDTQSGPREQWAQKTDTS</sequence>
<evidence type="ECO:0000256" key="5">
    <source>
        <dbReference type="ARBA" id="ARBA00023136"/>
    </source>
</evidence>
<keyword evidence="13" id="KW-1185">Reference proteome</keyword>
<name>A0A3Q3AN34_KRYMA</name>
<dbReference type="Gene3D" id="2.60.40.10">
    <property type="entry name" value="Immunoglobulins"/>
    <property type="match status" value="2"/>
</dbReference>
<keyword evidence="5 10" id="KW-0472">Membrane</keyword>
<feature type="compositionally biased region" description="Basic and acidic residues" evidence="9">
    <location>
        <begin position="271"/>
        <end position="291"/>
    </location>
</feature>
<feature type="region of interest" description="Disordered" evidence="9">
    <location>
        <begin position="328"/>
        <end position="361"/>
    </location>
</feature>
<organism evidence="12 13">
    <name type="scientific">Kryptolebias marmoratus</name>
    <name type="common">Mangrove killifish</name>
    <name type="synonym">Rivulus marmoratus</name>
    <dbReference type="NCBI Taxonomy" id="37003"/>
    <lineage>
        <taxon>Eukaryota</taxon>
        <taxon>Metazoa</taxon>
        <taxon>Chordata</taxon>
        <taxon>Craniata</taxon>
        <taxon>Vertebrata</taxon>
        <taxon>Euteleostomi</taxon>
        <taxon>Actinopterygii</taxon>
        <taxon>Neopterygii</taxon>
        <taxon>Teleostei</taxon>
        <taxon>Neoteleostei</taxon>
        <taxon>Acanthomorphata</taxon>
        <taxon>Ovalentaria</taxon>
        <taxon>Atherinomorphae</taxon>
        <taxon>Cyprinodontiformes</taxon>
        <taxon>Rivulidae</taxon>
        <taxon>Kryptolebias</taxon>
    </lineage>
</organism>
<keyword evidence="8" id="KW-0393">Immunoglobulin domain</keyword>
<dbReference type="GO" id="GO:0009986">
    <property type="term" value="C:cell surface"/>
    <property type="evidence" value="ECO:0007669"/>
    <property type="project" value="TreeGrafter"/>
</dbReference>
<evidence type="ECO:0000259" key="11">
    <source>
        <dbReference type="PROSITE" id="PS50835"/>
    </source>
</evidence>
<keyword evidence="2 10" id="KW-0812">Transmembrane</keyword>
<dbReference type="InterPro" id="IPR013783">
    <property type="entry name" value="Ig-like_fold"/>
</dbReference>
<dbReference type="Proteomes" id="UP000264800">
    <property type="component" value="Unplaced"/>
</dbReference>
<dbReference type="GeneTree" id="ENSGT00530000063970"/>
<reference evidence="12" key="1">
    <citation type="submission" date="2025-08" db="UniProtKB">
        <authorList>
            <consortium name="Ensembl"/>
        </authorList>
    </citation>
    <scope>IDENTIFICATION</scope>
</reference>
<dbReference type="GO" id="GO:0034113">
    <property type="term" value="P:heterotypic cell-cell adhesion"/>
    <property type="evidence" value="ECO:0007669"/>
    <property type="project" value="TreeGrafter"/>
</dbReference>
<evidence type="ECO:0000256" key="9">
    <source>
        <dbReference type="SAM" id="MobiDB-lite"/>
    </source>
</evidence>
<dbReference type="Ensembl" id="ENSKMAT00000018019.1">
    <property type="protein sequence ID" value="ENSKMAP00000017771.1"/>
    <property type="gene ID" value="ENSKMAG00000013246.1"/>
</dbReference>
<evidence type="ECO:0000256" key="6">
    <source>
        <dbReference type="ARBA" id="ARBA00023157"/>
    </source>
</evidence>
<evidence type="ECO:0000256" key="7">
    <source>
        <dbReference type="ARBA" id="ARBA00023180"/>
    </source>
</evidence>
<evidence type="ECO:0000256" key="3">
    <source>
        <dbReference type="ARBA" id="ARBA00022729"/>
    </source>
</evidence>
<accession>A0A3Q3AN34</accession>
<dbReference type="PROSITE" id="PS50835">
    <property type="entry name" value="IG_LIKE"/>
    <property type="match status" value="1"/>
</dbReference>